<dbReference type="PANTHER" id="PTHR35936">
    <property type="entry name" value="MEMBRANE-BOUND LYTIC MUREIN TRANSGLYCOSYLASE F"/>
    <property type="match status" value="1"/>
</dbReference>
<evidence type="ECO:0000313" key="5">
    <source>
        <dbReference type="Proteomes" id="UP001209279"/>
    </source>
</evidence>
<evidence type="ECO:0000256" key="1">
    <source>
        <dbReference type="ARBA" id="ARBA00010333"/>
    </source>
</evidence>
<dbReference type="PANTHER" id="PTHR35936:SF25">
    <property type="entry name" value="ABC TRANSPORTER SUBSTRATE-BINDING PROTEIN"/>
    <property type="match status" value="1"/>
</dbReference>
<dbReference type="Proteomes" id="UP001209279">
    <property type="component" value="Chromosome"/>
</dbReference>
<dbReference type="Gene3D" id="3.40.190.10">
    <property type="entry name" value="Periplasmic binding protein-like II"/>
    <property type="match status" value="2"/>
</dbReference>
<reference evidence="4" key="1">
    <citation type="submission" date="2021-08" db="EMBL/GenBank/DDBJ databases">
        <authorList>
            <person name="Yaryura P.M."/>
            <person name="Bianco M.I."/>
            <person name="Morais C."/>
            <person name="Setubal J.C."/>
        </authorList>
    </citation>
    <scope>NUCLEOTIDE SEQUENCE</scope>
    <source>
        <strain evidence="4">AP1</strain>
    </source>
</reference>
<evidence type="ECO:0000256" key="2">
    <source>
        <dbReference type="ARBA" id="ARBA00022729"/>
    </source>
</evidence>
<dbReference type="RefSeq" id="WP_263159948.1">
    <property type="nucleotide sequence ID" value="NZ_CP083803.1"/>
</dbReference>
<feature type="domain" description="Solute-binding protein family 3/N-terminal" evidence="3">
    <location>
        <begin position="30"/>
        <end position="252"/>
    </location>
</feature>
<accession>A0AAJ5MN07</accession>
<name>A0AAJ5MN07_9PSED</name>
<dbReference type="EMBL" id="CP083803">
    <property type="protein sequence ID" value="UXZ46470.1"/>
    <property type="molecule type" value="Genomic_DNA"/>
</dbReference>
<organism evidence="4 5">
    <name type="scientific">Pseudomonas soli</name>
    <dbReference type="NCBI Taxonomy" id="1306993"/>
    <lineage>
        <taxon>Bacteria</taxon>
        <taxon>Pseudomonadati</taxon>
        <taxon>Pseudomonadota</taxon>
        <taxon>Gammaproteobacteria</taxon>
        <taxon>Pseudomonadales</taxon>
        <taxon>Pseudomonadaceae</taxon>
        <taxon>Pseudomonas</taxon>
    </lineage>
</organism>
<dbReference type="SMART" id="SM00062">
    <property type="entry name" value="PBPb"/>
    <property type="match status" value="1"/>
</dbReference>
<evidence type="ECO:0000313" key="4">
    <source>
        <dbReference type="EMBL" id="UXZ46470.1"/>
    </source>
</evidence>
<keyword evidence="2" id="KW-0732">Signal</keyword>
<gene>
    <name evidence="4" type="ORF">K7K07_05600</name>
</gene>
<proteinExistence type="inferred from homology"/>
<sequence length="266" mass="30495">MSLIGLLSRRMRFLGLVVLAGLSSLAHGERLRIVSDDWAPYLYQENGQAKGIDYEITNEVFKRLGVEVQWQFLPWKRCLAMVEQGLADAVMDIFKVDSRQDYMVYPDEPMSQVEFVLYQARSRPHPVVHLEDLAGLTVGTSPGYVYDSSFAESPLFRREPAPSHEANFGKLTRGRIDLLVTDRRVGRYVSRRLGLEQTVQELPLLISRRPQYLGLARKPGREQLAQAFSDELRRFKQEPAYAAINARYLGNQDFPFAVEQQERGTR</sequence>
<dbReference type="InterPro" id="IPR001638">
    <property type="entry name" value="Solute-binding_3/MltF_N"/>
</dbReference>
<comment type="similarity">
    <text evidence="1">Belongs to the bacterial solute-binding protein 3 family.</text>
</comment>
<dbReference type="AlphaFoldDB" id="A0AAJ5MN07"/>
<dbReference type="Pfam" id="PF00497">
    <property type="entry name" value="SBP_bac_3"/>
    <property type="match status" value="1"/>
</dbReference>
<evidence type="ECO:0000259" key="3">
    <source>
        <dbReference type="SMART" id="SM00062"/>
    </source>
</evidence>
<dbReference type="SUPFAM" id="SSF53850">
    <property type="entry name" value="Periplasmic binding protein-like II"/>
    <property type="match status" value="1"/>
</dbReference>
<protein>
    <submittedName>
        <fullName evidence="4">Transporter substrate-binding domain-containing protein</fullName>
    </submittedName>
</protein>